<dbReference type="HAMAP" id="MF_00201">
    <property type="entry name" value="RecO"/>
    <property type="match status" value="1"/>
</dbReference>
<accession>A0A934WZM1</accession>
<keyword evidence="7" id="KW-1185">Reference proteome</keyword>
<dbReference type="RefSeq" id="WP_201431612.1">
    <property type="nucleotide sequence ID" value="NZ_JAEQBW010000005.1"/>
</dbReference>
<keyword evidence="3 4" id="KW-0234">DNA repair</keyword>
<evidence type="ECO:0000259" key="5">
    <source>
        <dbReference type="Pfam" id="PF11967"/>
    </source>
</evidence>
<evidence type="ECO:0000256" key="1">
    <source>
        <dbReference type="ARBA" id="ARBA00022763"/>
    </source>
</evidence>
<dbReference type="Gene3D" id="2.40.50.140">
    <property type="entry name" value="Nucleic acid-binding proteins"/>
    <property type="match status" value="1"/>
</dbReference>
<organism evidence="6 7">
    <name type="scientific">Marivirga aurantiaca</name>
    <dbReference type="NCBI Taxonomy" id="2802615"/>
    <lineage>
        <taxon>Bacteria</taxon>
        <taxon>Pseudomonadati</taxon>
        <taxon>Bacteroidota</taxon>
        <taxon>Cytophagia</taxon>
        <taxon>Cytophagales</taxon>
        <taxon>Marivirgaceae</taxon>
        <taxon>Marivirga</taxon>
    </lineage>
</organism>
<protein>
    <recommendedName>
        <fullName evidence="4">DNA repair protein RecO</fullName>
    </recommendedName>
    <alternativeName>
        <fullName evidence="4">Recombination protein O</fullName>
    </alternativeName>
</protein>
<comment type="function">
    <text evidence="4">Involved in DNA repair and RecF pathway recombination.</text>
</comment>
<name>A0A934WZM1_9BACT</name>
<dbReference type="Pfam" id="PF11967">
    <property type="entry name" value="RecO_N"/>
    <property type="match status" value="1"/>
</dbReference>
<dbReference type="GO" id="GO:0006310">
    <property type="term" value="P:DNA recombination"/>
    <property type="evidence" value="ECO:0007669"/>
    <property type="project" value="UniProtKB-UniRule"/>
</dbReference>
<dbReference type="PANTHER" id="PTHR33991">
    <property type="entry name" value="DNA REPAIR PROTEIN RECO"/>
    <property type="match status" value="1"/>
</dbReference>
<dbReference type="EMBL" id="JAEQBW010000005">
    <property type="protein sequence ID" value="MBK6265939.1"/>
    <property type="molecule type" value="Genomic_DNA"/>
</dbReference>
<dbReference type="GO" id="GO:0006302">
    <property type="term" value="P:double-strand break repair"/>
    <property type="evidence" value="ECO:0007669"/>
    <property type="project" value="TreeGrafter"/>
</dbReference>
<dbReference type="InterPro" id="IPR003717">
    <property type="entry name" value="RecO"/>
</dbReference>
<comment type="caution">
    <text evidence="6">The sequence shown here is derived from an EMBL/GenBank/DDBJ whole genome shotgun (WGS) entry which is preliminary data.</text>
</comment>
<evidence type="ECO:0000313" key="7">
    <source>
        <dbReference type="Proteomes" id="UP000611723"/>
    </source>
</evidence>
<evidence type="ECO:0000313" key="6">
    <source>
        <dbReference type="EMBL" id="MBK6265939.1"/>
    </source>
</evidence>
<feature type="domain" description="DNA replication/recombination mediator RecO N-terminal" evidence="5">
    <location>
        <begin position="1"/>
        <end position="81"/>
    </location>
</feature>
<evidence type="ECO:0000256" key="3">
    <source>
        <dbReference type="ARBA" id="ARBA00023204"/>
    </source>
</evidence>
<evidence type="ECO:0000256" key="4">
    <source>
        <dbReference type="HAMAP-Rule" id="MF_00201"/>
    </source>
</evidence>
<keyword evidence="1 4" id="KW-0227">DNA damage</keyword>
<comment type="similarity">
    <text evidence="4">Belongs to the RecO family.</text>
</comment>
<dbReference type="SUPFAM" id="SSF50249">
    <property type="entry name" value="Nucleic acid-binding proteins"/>
    <property type="match status" value="1"/>
</dbReference>
<dbReference type="InterPro" id="IPR022572">
    <property type="entry name" value="DNA_rep/recomb_RecO_N"/>
</dbReference>
<dbReference type="PANTHER" id="PTHR33991:SF1">
    <property type="entry name" value="DNA REPAIR PROTEIN RECO"/>
    <property type="match status" value="1"/>
</dbReference>
<keyword evidence="2 4" id="KW-0233">DNA recombination</keyword>
<proteinExistence type="inferred from homology"/>
<dbReference type="NCBIfam" id="TIGR00613">
    <property type="entry name" value="reco"/>
    <property type="match status" value="1"/>
</dbReference>
<dbReference type="Proteomes" id="UP000611723">
    <property type="component" value="Unassembled WGS sequence"/>
</dbReference>
<evidence type="ECO:0000256" key="2">
    <source>
        <dbReference type="ARBA" id="ARBA00023172"/>
    </source>
</evidence>
<reference evidence="6" key="1">
    <citation type="submission" date="2021-01" db="EMBL/GenBank/DDBJ databases">
        <title>Marivirga aurantiaca sp. nov., isolated from intertidal surface sediments.</title>
        <authorList>
            <person name="Zhang M."/>
        </authorList>
    </citation>
    <scope>NUCLEOTIDE SEQUENCE</scope>
    <source>
        <strain evidence="6">S37H4</strain>
    </source>
</reference>
<dbReference type="Pfam" id="PF02565">
    <property type="entry name" value="RecO_C"/>
    <property type="match status" value="1"/>
</dbReference>
<dbReference type="InterPro" id="IPR012340">
    <property type="entry name" value="NA-bd_OB-fold"/>
</dbReference>
<dbReference type="GO" id="GO:0043590">
    <property type="term" value="C:bacterial nucleoid"/>
    <property type="evidence" value="ECO:0007669"/>
    <property type="project" value="TreeGrafter"/>
</dbReference>
<sequence length="229" mass="26394">MLHKSRGIVLNHIKYGESSVIVHIYTEKFGIQSYIENGVRKQKAKNKIALFQPLTLLELVVYKKASGGINRISEIKCLHPYQSIPYQITKSTIGIFIAEILNNLLRGEEEENPGMFDFIHESLLFFDRQNHNFFNFHLQFLNDLSMYLGFSAANAEEMINEVKPYHPTKMNILTEAKLDELLSSNLTDELKLTGVERRALLSIIIQFFQIHSNSLKEIKSLKILHEVLS</sequence>
<gene>
    <name evidence="4 6" type="primary">recO</name>
    <name evidence="6" type="ORF">JKA74_12925</name>
</gene>
<dbReference type="AlphaFoldDB" id="A0A934WZM1"/>